<dbReference type="InterPro" id="IPR051790">
    <property type="entry name" value="Cytochrome_c-biogenesis_DsbD"/>
</dbReference>
<sequence length="238" mass="24994">MILAVSSLALSPLSGGLAFLGGVLTVLSPCVLPIVPLLVGRSLQSHKLAPVVLVAGLICGFAFVGSLLGITASWLTGLVTLLRNVAIVLLLTLGLLAIFPQGSYRLFSLLPKLPITQRTKEPVGLIGEFWLGTQLGLLWTPCAGPVLGSILVLAAVQHQVGSAFVLLLLFGIGTGLPLLAIAYGGRYVSRRLLSLRPHSNLLQRIGGFLLAGTAIAILLGWDIKIQLWLAPLFPPLPL</sequence>
<comment type="subcellular location">
    <subcellularLocation>
        <location evidence="1">Membrane</location>
        <topology evidence="1">Multi-pass membrane protein</topology>
    </subcellularLocation>
</comment>
<accession>A0A951QF58</accession>
<feature type="transmembrane region" description="Helical" evidence="6">
    <location>
        <begin position="135"/>
        <end position="156"/>
    </location>
</feature>
<keyword evidence="5 6" id="KW-0472">Membrane</keyword>
<feature type="transmembrane region" description="Helical" evidence="6">
    <location>
        <begin position="205"/>
        <end position="229"/>
    </location>
</feature>
<dbReference type="GO" id="GO:0017004">
    <property type="term" value="P:cytochrome complex assembly"/>
    <property type="evidence" value="ECO:0007669"/>
    <property type="project" value="InterPro"/>
</dbReference>
<feature type="transmembrane region" description="Helical" evidence="6">
    <location>
        <begin position="51"/>
        <end position="75"/>
    </location>
</feature>
<keyword evidence="4 6" id="KW-1133">Transmembrane helix</keyword>
<reference evidence="8" key="2">
    <citation type="journal article" date="2022" name="Microbiol. Resour. Announc.">
        <title>Metagenome Sequencing to Explore Phylogenomics of Terrestrial Cyanobacteria.</title>
        <authorList>
            <person name="Ward R.D."/>
            <person name="Stajich J.E."/>
            <person name="Johansen J.R."/>
            <person name="Huntemann M."/>
            <person name="Clum A."/>
            <person name="Foster B."/>
            <person name="Foster B."/>
            <person name="Roux S."/>
            <person name="Palaniappan K."/>
            <person name="Varghese N."/>
            <person name="Mukherjee S."/>
            <person name="Reddy T.B.K."/>
            <person name="Daum C."/>
            <person name="Copeland A."/>
            <person name="Chen I.A."/>
            <person name="Ivanova N.N."/>
            <person name="Kyrpides N.C."/>
            <person name="Shapiro N."/>
            <person name="Eloe-Fadrosh E.A."/>
            <person name="Pietrasiak N."/>
        </authorList>
    </citation>
    <scope>NUCLEOTIDE SEQUENCE</scope>
    <source>
        <strain evidence="8">UHER 2000/2452</strain>
    </source>
</reference>
<evidence type="ECO:0000313" key="8">
    <source>
        <dbReference type="EMBL" id="MBW4661772.1"/>
    </source>
</evidence>
<proteinExistence type="inferred from homology"/>
<evidence type="ECO:0000259" key="7">
    <source>
        <dbReference type="Pfam" id="PF02683"/>
    </source>
</evidence>
<dbReference type="EMBL" id="JAHHHD010000045">
    <property type="protein sequence ID" value="MBW4661772.1"/>
    <property type="molecule type" value="Genomic_DNA"/>
</dbReference>
<name>A0A951QF58_9CYAN</name>
<dbReference type="AlphaFoldDB" id="A0A951QF58"/>
<dbReference type="PANTHER" id="PTHR31272:SF9">
    <property type="entry name" value="BLL1027 PROTEIN"/>
    <property type="match status" value="1"/>
</dbReference>
<dbReference type="Proteomes" id="UP000757435">
    <property type="component" value="Unassembled WGS sequence"/>
</dbReference>
<evidence type="ECO:0000256" key="4">
    <source>
        <dbReference type="ARBA" id="ARBA00022989"/>
    </source>
</evidence>
<feature type="transmembrane region" description="Helical" evidence="6">
    <location>
        <begin position="162"/>
        <end position="184"/>
    </location>
</feature>
<comment type="similarity">
    <text evidence="2">Belongs to the DsbD family.</text>
</comment>
<dbReference type="GO" id="GO:0016020">
    <property type="term" value="C:membrane"/>
    <property type="evidence" value="ECO:0007669"/>
    <property type="project" value="UniProtKB-SubCell"/>
</dbReference>
<organism evidence="8 9">
    <name type="scientific">Drouetiella hepatica Uher 2000/2452</name>
    <dbReference type="NCBI Taxonomy" id="904376"/>
    <lineage>
        <taxon>Bacteria</taxon>
        <taxon>Bacillati</taxon>
        <taxon>Cyanobacteriota</taxon>
        <taxon>Cyanophyceae</taxon>
        <taxon>Oculatellales</taxon>
        <taxon>Oculatellaceae</taxon>
        <taxon>Drouetiella</taxon>
    </lineage>
</organism>
<protein>
    <submittedName>
        <fullName evidence="8">Cytochrome c biogenesis CcdA family protein</fullName>
    </submittedName>
</protein>
<gene>
    <name evidence="8" type="ORF">KME15_24140</name>
</gene>
<evidence type="ECO:0000256" key="6">
    <source>
        <dbReference type="SAM" id="Phobius"/>
    </source>
</evidence>
<feature type="transmembrane region" description="Helical" evidence="6">
    <location>
        <begin position="17"/>
        <end position="39"/>
    </location>
</feature>
<comment type="caution">
    <text evidence="8">The sequence shown here is derived from an EMBL/GenBank/DDBJ whole genome shotgun (WGS) entry which is preliminary data.</text>
</comment>
<keyword evidence="3 6" id="KW-0812">Transmembrane</keyword>
<dbReference type="Pfam" id="PF02683">
    <property type="entry name" value="DsbD_TM"/>
    <property type="match status" value="1"/>
</dbReference>
<feature type="domain" description="Cytochrome C biogenesis protein transmembrane" evidence="7">
    <location>
        <begin position="18"/>
        <end position="187"/>
    </location>
</feature>
<evidence type="ECO:0000256" key="5">
    <source>
        <dbReference type="ARBA" id="ARBA00023136"/>
    </source>
</evidence>
<evidence type="ECO:0000313" key="9">
    <source>
        <dbReference type="Proteomes" id="UP000757435"/>
    </source>
</evidence>
<dbReference type="PANTHER" id="PTHR31272">
    <property type="entry name" value="CYTOCHROME C-TYPE BIOGENESIS PROTEIN HI_1454-RELATED"/>
    <property type="match status" value="1"/>
</dbReference>
<feature type="transmembrane region" description="Helical" evidence="6">
    <location>
        <begin position="81"/>
        <end position="99"/>
    </location>
</feature>
<dbReference type="InterPro" id="IPR003834">
    <property type="entry name" value="Cyt_c_assmbl_TM_dom"/>
</dbReference>
<reference evidence="8" key="1">
    <citation type="submission" date="2021-05" db="EMBL/GenBank/DDBJ databases">
        <authorList>
            <person name="Pietrasiak N."/>
            <person name="Ward R."/>
            <person name="Stajich J.E."/>
            <person name="Kurbessoian T."/>
        </authorList>
    </citation>
    <scope>NUCLEOTIDE SEQUENCE</scope>
    <source>
        <strain evidence="8">UHER 2000/2452</strain>
    </source>
</reference>
<evidence type="ECO:0000256" key="1">
    <source>
        <dbReference type="ARBA" id="ARBA00004141"/>
    </source>
</evidence>
<evidence type="ECO:0000256" key="3">
    <source>
        <dbReference type="ARBA" id="ARBA00022692"/>
    </source>
</evidence>
<evidence type="ECO:0000256" key="2">
    <source>
        <dbReference type="ARBA" id="ARBA00006143"/>
    </source>
</evidence>